<evidence type="ECO:0000256" key="2">
    <source>
        <dbReference type="ARBA" id="ARBA00023125"/>
    </source>
</evidence>
<keyword evidence="3" id="KW-0804">Transcription</keyword>
<dbReference type="PROSITE" id="PS01081">
    <property type="entry name" value="HTH_TETR_1"/>
    <property type="match status" value="1"/>
</dbReference>
<dbReference type="PRINTS" id="PR00455">
    <property type="entry name" value="HTHTETR"/>
</dbReference>
<dbReference type="InterPro" id="IPR036271">
    <property type="entry name" value="Tet_transcr_reg_TetR-rel_C_sf"/>
</dbReference>
<dbReference type="AlphaFoldDB" id="A0A3A1N8A6"/>
<dbReference type="PANTHER" id="PTHR47506">
    <property type="entry name" value="TRANSCRIPTIONAL REGULATORY PROTEIN"/>
    <property type="match status" value="1"/>
</dbReference>
<accession>A0A3A1N8A6</accession>
<feature type="domain" description="HTH tetR-type" evidence="5">
    <location>
        <begin position="6"/>
        <end position="66"/>
    </location>
</feature>
<dbReference type="GO" id="GO:0003677">
    <property type="term" value="F:DNA binding"/>
    <property type="evidence" value="ECO:0007669"/>
    <property type="project" value="UniProtKB-UniRule"/>
</dbReference>
<protein>
    <submittedName>
        <fullName evidence="6">TetR/AcrR family transcriptional regulator</fullName>
    </submittedName>
</protein>
<proteinExistence type="predicted"/>
<dbReference type="SUPFAM" id="SSF48498">
    <property type="entry name" value="Tetracyclin repressor-like, C-terminal domain"/>
    <property type="match status" value="1"/>
</dbReference>
<reference evidence="6 7" key="1">
    <citation type="submission" date="2018-08" db="EMBL/GenBank/DDBJ databases">
        <title>Proposal of Muricauda 72 sp.nov. and Muricauda NH166 sp.nov., isolated from seawater.</title>
        <authorList>
            <person name="Cheng H."/>
            <person name="Wu Y.-H."/>
            <person name="Guo L.-L."/>
            <person name="Xu X.-W."/>
        </authorList>
    </citation>
    <scope>NUCLEOTIDE SEQUENCE [LARGE SCALE GENOMIC DNA]</scope>
    <source>
        <strain evidence="6 7">KCTC 22173</strain>
    </source>
</reference>
<dbReference type="Pfam" id="PF16925">
    <property type="entry name" value="TetR_C_13"/>
    <property type="match status" value="1"/>
</dbReference>
<dbReference type="RefSeq" id="WP_119607407.1">
    <property type="nucleotide sequence ID" value="NZ_QXFH01000070.1"/>
</dbReference>
<keyword evidence="2 4" id="KW-0238">DNA-binding</keyword>
<keyword evidence="7" id="KW-1185">Reference proteome</keyword>
<dbReference type="Proteomes" id="UP000266067">
    <property type="component" value="Unassembled WGS sequence"/>
</dbReference>
<dbReference type="PANTHER" id="PTHR47506:SF1">
    <property type="entry name" value="HTH-TYPE TRANSCRIPTIONAL REGULATOR YJDC"/>
    <property type="match status" value="1"/>
</dbReference>
<dbReference type="InterPro" id="IPR011075">
    <property type="entry name" value="TetR_C"/>
</dbReference>
<dbReference type="EMBL" id="QXFH01000070">
    <property type="protein sequence ID" value="RIV35180.1"/>
    <property type="molecule type" value="Genomic_DNA"/>
</dbReference>
<evidence type="ECO:0000256" key="1">
    <source>
        <dbReference type="ARBA" id="ARBA00023015"/>
    </source>
</evidence>
<evidence type="ECO:0000256" key="4">
    <source>
        <dbReference type="PROSITE-ProRule" id="PRU00335"/>
    </source>
</evidence>
<dbReference type="Pfam" id="PF00440">
    <property type="entry name" value="TetR_N"/>
    <property type="match status" value="1"/>
</dbReference>
<evidence type="ECO:0000256" key="3">
    <source>
        <dbReference type="ARBA" id="ARBA00023163"/>
    </source>
</evidence>
<dbReference type="PROSITE" id="PS50977">
    <property type="entry name" value="HTH_TETR_2"/>
    <property type="match status" value="1"/>
</dbReference>
<evidence type="ECO:0000313" key="6">
    <source>
        <dbReference type="EMBL" id="RIV35180.1"/>
    </source>
</evidence>
<name>A0A3A1N8A6_9FLAO</name>
<dbReference type="SUPFAM" id="SSF46689">
    <property type="entry name" value="Homeodomain-like"/>
    <property type="match status" value="1"/>
</dbReference>
<dbReference type="InterPro" id="IPR001647">
    <property type="entry name" value="HTH_TetR"/>
</dbReference>
<keyword evidence="1" id="KW-0805">Transcription regulation</keyword>
<evidence type="ECO:0000313" key="7">
    <source>
        <dbReference type="Proteomes" id="UP000266067"/>
    </source>
</evidence>
<dbReference type="Gene3D" id="1.10.357.10">
    <property type="entry name" value="Tetracycline Repressor, domain 2"/>
    <property type="match status" value="1"/>
</dbReference>
<dbReference type="InterPro" id="IPR023772">
    <property type="entry name" value="DNA-bd_HTH_TetR-type_CS"/>
</dbReference>
<gene>
    <name evidence="6" type="ORF">D2V08_07410</name>
</gene>
<dbReference type="OrthoDB" id="9798857at2"/>
<sequence length="201" mass="23004">MARDGKPTRDKILTETKNLVFCNGFSGTSIDQILDKTGITKGAFFYHFKTKNALAKALIETYAEEDMSHLESALQETESLKETPLKRLLQFVQLFIDMMMTLKEPPSCLYASYSYESNQFDQETMDIVSDSILEWRNTFTELLNKVLVENTPKKDIDVQSLSDQFVVIFEGAFVVSKALNDSDITAKQLQHLKNYLELLFD</sequence>
<evidence type="ECO:0000259" key="5">
    <source>
        <dbReference type="PROSITE" id="PS50977"/>
    </source>
</evidence>
<dbReference type="InterPro" id="IPR009057">
    <property type="entry name" value="Homeodomain-like_sf"/>
</dbReference>
<organism evidence="6 7">
    <name type="scientific">Flagellimonas lutimaris</name>
    <dbReference type="NCBI Taxonomy" id="475082"/>
    <lineage>
        <taxon>Bacteria</taxon>
        <taxon>Pseudomonadati</taxon>
        <taxon>Bacteroidota</taxon>
        <taxon>Flavobacteriia</taxon>
        <taxon>Flavobacteriales</taxon>
        <taxon>Flavobacteriaceae</taxon>
        <taxon>Flagellimonas</taxon>
    </lineage>
</organism>
<feature type="DNA-binding region" description="H-T-H motif" evidence="4">
    <location>
        <begin position="29"/>
        <end position="48"/>
    </location>
</feature>
<comment type="caution">
    <text evidence="6">The sequence shown here is derived from an EMBL/GenBank/DDBJ whole genome shotgun (WGS) entry which is preliminary data.</text>
</comment>